<evidence type="ECO:0000256" key="2">
    <source>
        <dbReference type="ARBA" id="ARBA00022679"/>
    </source>
</evidence>
<dbReference type="GO" id="GO:0032259">
    <property type="term" value="P:methylation"/>
    <property type="evidence" value="ECO:0007669"/>
    <property type="project" value="UniProtKB-KW"/>
</dbReference>
<dbReference type="Pfam" id="PF04072">
    <property type="entry name" value="LCM"/>
    <property type="match status" value="1"/>
</dbReference>
<dbReference type="PANTHER" id="PTHR43619:SF2">
    <property type="entry name" value="S-ADENOSYL-L-METHIONINE-DEPENDENT METHYLTRANSFERASES SUPERFAMILY PROTEIN"/>
    <property type="match status" value="1"/>
</dbReference>
<reference evidence="3 4" key="1">
    <citation type="submission" date="2020-02" db="EMBL/GenBank/DDBJ databases">
        <title>Whole-genome analyses of novel actinobacteria.</title>
        <authorList>
            <person name="Sahin N."/>
            <person name="Tokatli A."/>
        </authorList>
    </citation>
    <scope>NUCLEOTIDE SEQUENCE [LARGE SCALE GENOMIC DNA]</scope>
    <source>
        <strain evidence="3 4">YC504</strain>
    </source>
</reference>
<accession>A0A6G4XX61</accession>
<keyword evidence="4" id="KW-1185">Reference proteome</keyword>
<dbReference type="InterPro" id="IPR007213">
    <property type="entry name" value="Ppm1/Ppm2/Tcmp"/>
</dbReference>
<dbReference type="InterPro" id="IPR029063">
    <property type="entry name" value="SAM-dependent_MTases_sf"/>
</dbReference>
<protein>
    <submittedName>
        <fullName evidence="3">Class I SAM-dependent methyltransferase</fullName>
    </submittedName>
</protein>
<sequence length="274" mass="30578">MTQQVHLGREKETLLMTLYLRAVDSRRARPVLGDPHAQRIMEQIDYDFGRLRGLRGAAPLVAARARRFDAWTAGFLHEYPDALVLHLACGLDSRPLRVARPASAVWIDVDYPEVIELRERLYGPVEGVRSVGASVTESGWWSELPRDRPTMVVAEGLLMYLPPDDVSHLVNRVVGTFPTGRLVFDAVAPWVRSVSGLHPTLRRADTRFRWALHSPAAFARAHPPLRLLSDLPALDEIGRTRPGTASRTALRNLARVPGLGDAVRFLRYGFAVTS</sequence>
<evidence type="ECO:0000313" key="4">
    <source>
        <dbReference type="Proteomes" id="UP000481109"/>
    </source>
</evidence>
<evidence type="ECO:0000313" key="3">
    <source>
        <dbReference type="EMBL" id="NGO81397.1"/>
    </source>
</evidence>
<name>A0A6G4XX61_9ACTN</name>
<dbReference type="GO" id="GO:0008168">
    <property type="term" value="F:methyltransferase activity"/>
    <property type="evidence" value="ECO:0007669"/>
    <property type="project" value="UniProtKB-KW"/>
</dbReference>
<evidence type="ECO:0000256" key="1">
    <source>
        <dbReference type="ARBA" id="ARBA00022603"/>
    </source>
</evidence>
<keyword evidence="1 3" id="KW-0489">Methyltransferase</keyword>
<organism evidence="3 4">
    <name type="scientific">Streptomyces mesophilus</name>
    <dbReference type="NCBI Taxonomy" id="1775132"/>
    <lineage>
        <taxon>Bacteria</taxon>
        <taxon>Bacillati</taxon>
        <taxon>Actinomycetota</taxon>
        <taxon>Actinomycetes</taxon>
        <taxon>Kitasatosporales</taxon>
        <taxon>Streptomycetaceae</taxon>
        <taxon>Streptomyces</taxon>
    </lineage>
</organism>
<comment type="caution">
    <text evidence="3">The sequence shown here is derived from an EMBL/GenBank/DDBJ whole genome shotgun (WGS) entry which is preliminary data.</text>
</comment>
<proteinExistence type="predicted"/>
<dbReference type="InterPro" id="IPR016874">
    <property type="entry name" value="TcmP-like"/>
</dbReference>
<dbReference type="PIRSF" id="PIRSF028177">
    <property type="entry name" value="Polyketide_synth_Omtfrase_TcmP"/>
    <property type="match status" value="1"/>
</dbReference>
<dbReference type="Gene3D" id="3.40.50.150">
    <property type="entry name" value="Vaccinia Virus protein VP39"/>
    <property type="match status" value="1"/>
</dbReference>
<dbReference type="Proteomes" id="UP000481109">
    <property type="component" value="Unassembled WGS sequence"/>
</dbReference>
<dbReference type="SUPFAM" id="SSF53335">
    <property type="entry name" value="S-adenosyl-L-methionine-dependent methyltransferases"/>
    <property type="match status" value="1"/>
</dbReference>
<dbReference type="AlphaFoldDB" id="A0A6G4XX61"/>
<dbReference type="RefSeq" id="WP_165336794.1">
    <property type="nucleotide sequence ID" value="NZ_JAAKZW010000321.1"/>
</dbReference>
<gene>
    <name evidence="3" type="ORF">G6045_37925</name>
</gene>
<dbReference type="EMBL" id="JAAKZW010000321">
    <property type="protein sequence ID" value="NGO81397.1"/>
    <property type="molecule type" value="Genomic_DNA"/>
</dbReference>
<keyword evidence="2 3" id="KW-0808">Transferase</keyword>
<dbReference type="PANTHER" id="PTHR43619">
    <property type="entry name" value="S-ADENOSYL-L-METHIONINE-DEPENDENT METHYLTRANSFERASE YKTD-RELATED"/>
    <property type="match status" value="1"/>
</dbReference>